<feature type="domain" description="Plastocyanin-like" evidence="5">
    <location>
        <begin position="228"/>
        <end position="321"/>
    </location>
</feature>
<dbReference type="InterPro" id="IPR011707">
    <property type="entry name" value="Cu-oxidase-like_N"/>
</dbReference>
<dbReference type="InterPro" id="IPR045087">
    <property type="entry name" value="Cu-oxidase_fam"/>
</dbReference>
<keyword evidence="4" id="KW-0186">Copper</keyword>
<dbReference type="EMBL" id="JAVRRT010000037">
    <property type="protein sequence ID" value="KAK5162709.1"/>
    <property type="molecule type" value="Genomic_DNA"/>
</dbReference>
<name>A0AAV9NTI2_9PEZI</name>
<sequence length="324" mass="35854">MDLINGVPIQMSPQAAASAGHNGQRIGTLYTKALFREYTDNSFTVQSARPEWLGMLGPIIRAEVGDVVKIVFKNMATNNHTMHPHGLRYAKPSEGLSGAGQMFGGDAVQPGSTFIYTWKVPERSGPGPMDPPSLAWTYHSDARGTQDIYSGLVGASIVYRPGELDRHTLFVPAPTGSNLIEEVLTLFIIMDENQSYYIDGNTLNRTSIPPGELQVNRLDPGFRESNMKHTINGRMFGNLFGLNLTVGHDARWHVEALGKQRNTHTPHWHGNTLDWAGQRVDIIDVLPAQTRSLTMIVDNPGSWVHHCQVLNHRDMGMITKYTAS</sequence>
<dbReference type="GO" id="GO:0016491">
    <property type="term" value="F:oxidoreductase activity"/>
    <property type="evidence" value="ECO:0007669"/>
    <property type="project" value="UniProtKB-KW"/>
</dbReference>
<evidence type="ECO:0000256" key="4">
    <source>
        <dbReference type="ARBA" id="ARBA00023008"/>
    </source>
</evidence>
<comment type="caution">
    <text evidence="7">The sequence shown here is derived from an EMBL/GenBank/DDBJ whole genome shotgun (WGS) entry which is preliminary data.</text>
</comment>
<evidence type="ECO:0000313" key="8">
    <source>
        <dbReference type="Proteomes" id="UP001337655"/>
    </source>
</evidence>
<dbReference type="InterPro" id="IPR011706">
    <property type="entry name" value="Cu-oxidase_C"/>
</dbReference>
<dbReference type="GO" id="GO:0005507">
    <property type="term" value="F:copper ion binding"/>
    <property type="evidence" value="ECO:0007669"/>
    <property type="project" value="InterPro"/>
</dbReference>
<dbReference type="Proteomes" id="UP001337655">
    <property type="component" value="Unassembled WGS sequence"/>
</dbReference>
<gene>
    <name evidence="7" type="ORF">LTR77_011232</name>
</gene>
<evidence type="ECO:0000256" key="1">
    <source>
        <dbReference type="ARBA" id="ARBA00010609"/>
    </source>
</evidence>
<evidence type="ECO:0000259" key="6">
    <source>
        <dbReference type="Pfam" id="PF07732"/>
    </source>
</evidence>
<evidence type="ECO:0000256" key="2">
    <source>
        <dbReference type="ARBA" id="ARBA00022723"/>
    </source>
</evidence>
<feature type="domain" description="Plastocyanin-like" evidence="6">
    <location>
        <begin position="55"/>
        <end position="161"/>
    </location>
</feature>
<keyword evidence="2" id="KW-0479">Metal-binding</keyword>
<reference evidence="7 8" key="1">
    <citation type="submission" date="2023-08" db="EMBL/GenBank/DDBJ databases">
        <title>Black Yeasts Isolated from many extreme environments.</title>
        <authorList>
            <person name="Coleine C."/>
            <person name="Stajich J.E."/>
            <person name="Selbmann L."/>
        </authorList>
    </citation>
    <scope>NUCLEOTIDE SEQUENCE [LARGE SCALE GENOMIC DNA]</scope>
    <source>
        <strain evidence="7 8">CCFEE 5935</strain>
    </source>
</reference>
<dbReference type="GeneID" id="89932551"/>
<dbReference type="InterPro" id="IPR008972">
    <property type="entry name" value="Cupredoxin"/>
</dbReference>
<organism evidence="7 8">
    <name type="scientific">Saxophila tyrrhenica</name>
    <dbReference type="NCBI Taxonomy" id="1690608"/>
    <lineage>
        <taxon>Eukaryota</taxon>
        <taxon>Fungi</taxon>
        <taxon>Dikarya</taxon>
        <taxon>Ascomycota</taxon>
        <taxon>Pezizomycotina</taxon>
        <taxon>Dothideomycetes</taxon>
        <taxon>Dothideomycetidae</taxon>
        <taxon>Mycosphaerellales</taxon>
        <taxon>Extremaceae</taxon>
        <taxon>Saxophila</taxon>
    </lineage>
</organism>
<dbReference type="RefSeq" id="XP_064653371.1">
    <property type="nucleotide sequence ID" value="XM_064808443.1"/>
</dbReference>
<proteinExistence type="inferred from homology"/>
<evidence type="ECO:0000259" key="5">
    <source>
        <dbReference type="Pfam" id="PF07731"/>
    </source>
</evidence>
<keyword evidence="8" id="KW-1185">Reference proteome</keyword>
<dbReference type="PANTHER" id="PTHR11709">
    <property type="entry name" value="MULTI-COPPER OXIDASE"/>
    <property type="match status" value="1"/>
</dbReference>
<comment type="similarity">
    <text evidence="1">Belongs to the multicopper oxidase family.</text>
</comment>
<dbReference type="Gene3D" id="2.60.40.420">
    <property type="entry name" value="Cupredoxins - blue copper proteins"/>
    <property type="match status" value="1"/>
</dbReference>
<dbReference type="SUPFAM" id="SSF49503">
    <property type="entry name" value="Cupredoxins"/>
    <property type="match status" value="2"/>
</dbReference>
<dbReference type="Pfam" id="PF07732">
    <property type="entry name" value="Cu-oxidase_3"/>
    <property type="match status" value="1"/>
</dbReference>
<dbReference type="AlphaFoldDB" id="A0AAV9NTI2"/>
<keyword evidence="3" id="KW-0560">Oxidoreductase</keyword>
<accession>A0AAV9NTI2</accession>
<evidence type="ECO:0000256" key="3">
    <source>
        <dbReference type="ARBA" id="ARBA00023002"/>
    </source>
</evidence>
<evidence type="ECO:0000313" key="7">
    <source>
        <dbReference type="EMBL" id="KAK5162709.1"/>
    </source>
</evidence>
<dbReference type="Pfam" id="PF07731">
    <property type="entry name" value="Cu-oxidase_2"/>
    <property type="match status" value="1"/>
</dbReference>
<dbReference type="PANTHER" id="PTHR11709:SF394">
    <property type="entry name" value="FI03373P-RELATED"/>
    <property type="match status" value="1"/>
</dbReference>
<protein>
    <submittedName>
        <fullName evidence="7">Uncharacterized protein</fullName>
    </submittedName>
</protein>